<dbReference type="InterPro" id="IPR000504">
    <property type="entry name" value="RRM_dom"/>
</dbReference>
<dbReference type="InterPro" id="IPR052462">
    <property type="entry name" value="SLIRP/GR-RBP-like"/>
</dbReference>
<dbReference type="Pfam" id="PF00076">
    <property type="entry name" value="RRM_1"/>
    <property type="match status" value="1"/>
</dbReference>
<dbReference type="InterPro" id="IPR048289">
    <property type="entry name" value="RRM2_NsCP33-like"/>
</dbReference>
<dbReference type="AlphaFoldDB" id="A0A1F7I6S7"/>
<sequence>MTTKLFVGSLSWNTKDDMLRDFFAAAGTVTSASVITDRHTGRSRGFGFVEMATEAEAQAAVDQLNGKELDGRAIVVSEAKPREPRDNRSGGGSSSGGRFRQDRSRGNDEY</sequence>
<dbReference type="InterPro" id="IPR012677">
    <property type="entry name" value="Nucleotide-bd_a/b_plait_sf"/>
</dbReference>
<accession>A0A1F7I6S7</accession>
<organism evidence="4 5">
    <name type="scientific">Candidatus Roizmanbacteria bacterium RIFCSPHIGHO2_12_FULL_44_10</name>
    <dbReference type="NCBI Taxonomy" id="1802054"/>
    <lineage>
        <taxon>Bacteria</taxon>
        <taxon>Candidatus Roizmaniibacteriota</taxon>
    </lineage>
</organism>
<feature type="compositionally biased region" description="Basic and acidic residues" evidence="2">
    <location>
        <begin position="99"/>
        <end position="110"/>
    </location>
</feature>
<dbReference type="EMBL" id="MGAE01000030">
    <property type="protein sequence ID" value="OGK38992.1"/>
    <property type="molecule type" value="Genomic_DNA"/>
</dbReference>
<reference evidence="4 5" key="1">
    <citation type="journal article" date="2016" name="Nat. Commun.">
        <title>Thousands of microbial genomes shed light on interconnected biogeochemical processes in an aquifer system.</title>
        <authorList>
            <person name="Anantharaman K."/>
            <person name="Brown C.T."/>
            <person name="Hug L.A."/>
            <person name="Sharon I."/>
            <person name="Castelle C.J."/>
            <person name="Probst A.J."/>
            <person name="Thomas B.C."/>
            <person name="Singh A."/>
            <person name="Wilkins M.J."/>
            <person name="Karaoz U."/>
            <person name="Brodie E.L."/>
            <person name="Williams K.H."/>
            <person name="Hubbard S.S."/>
            <person name="Banfield J.F."/>
        </authorList>
    </citation>
    <scope>NUCLEOTIDE SEQUENCE [LARGE SCALE GENOMIC DNA]</scope>
</reference>
<name>A0A1F7I6S7_9BACT</name>
<evidence type="ECO:0000313" key="5">
    <source>
        <dbReference type="Proteomes" id="UP000179024"/>
    </source>
</evidence>
<protein>
    <submittedName>
        <fullName evidence="4">RNA-binding protein</fullName>
    </submittedName>
</protein>
<dbReference type="PANTHER" id="PTHR48027">
    <property type="entry name" value="HETEROGENEOUS NUCLEAR RIBONUCLEOPROTEIN 87F-RELATED"/>
    <property type="match status" value="1"/>
</dbReference>
<evidence type="ECO:0000256" key="2">
    <source>
        <dbReference type="SAM" id="MobiDB-lite"/>
    </source>
</evidence>
<feature type="compositionally biased region" description="Basic and acidic residues" evidence="2">
    <location>
        <begin position="79"/>
        <end position="88"/>
    </location>
</feature>
<dbReference type="PROSITE" id="PS50102">
    <property type="entry name" value="RRM"/>
    <property type="match status" value="1"/>
</dbReference>
<dbReference type="GO" id="GO:0003723">
    <property type="term" value="F:RNA binding"/>
    <property type="evidence" value="ECO:0007669"/>
    <property type="project" value="UniProtKB-KW"/>
</dbReference>
<feature type="region of interest" description="Disordered" evidence="2">
    <location>
        <begin position="72"/>
        <end position="110"/>
    </location>
</feature>
<evidence type="ECO:0000259" key="3">
    <source>
        <dbReference type="PROSITE" id="PS50102"/>
    </source>
</evidence>
<dbReference type="CDD" id="cd21608">
    <property type="entry name" value="RRM2_NsCP33_like"/>
    <property type="match status" value="1"/>
</dbReference>
<comment type="caution">
    <text evidence="4">The sequence shown here is derived from an EMBL/GenBank/DDBJ whole genome shotgun (WGS) entry which is preliminary data.</text>
</comment>
<keyword evidence="1" id="KW-0694">RNA-binding</keyword>
<gene>
    <name evidence="4" type="ORF">A3F34_00230</name>
</gene>
<dbReference type="Proteomes" id="UP000179024">
    <property type="component" value="Unassembled WGS sequence"/>
</dbReference>
<dbReference type="SUPFAM" id="SSF54928">
    <property type="entry name" value="RNA-binding domain, RBD"/>
    <property type="match status" value="1"/>
</dbReference>
<evidence type="ECO:0000256" key="1">
    <source>
        <dbReference type="ARBA" id="ARBA00022884"/>
    </source>
</evidence>
<dbReference type="Gene3D" id="3.30.70.330">
    <property type="match status" value="1"/>
</dbReference>
<dbReference type="SMART" id="SM00360">
    <property type="entry name" value="RRM"/>
    <property type="match status" value="1"/>
</dbReference>
<feature type="domain" description="RRM" evidence="3">
    <location>
        <begin position="3"/>
        <end position="81"/>
    </location>
</feature>
<proteinExistence type="predicted"/>
<dbReference type="InterPro" id="IPR035979">
    <property type="entry name" value="RBD_domain_sf"/>
</dbReference>
<evidence type="ECO:0000313" key="4">
    <source>
        <dbReference type="EMBL" id="OGK38992.1"/>
    </source>
</evidence>